<dbReference type="STRING" id="764298.STRMA_1300"/>
<keyword evidence="2 6" id="KW-0378">Hydrolase</keyword>
<dbReference type="EMBL" id="AEUW02000001">
    <property type="protein sequence ID" value="EHJ52136.1"/>
    <property type="molecule type" value="Genomic_DNA"/>
</dbReference>
<accession>G5JXE4</accession>
<dbReference type="InterPro" id="IPR001360">
    <property type="entry name" value="Glyco_hydro_1"/>
</dbReference>
<proteinExistence type="inferred from homology"/>
<dbReference type="Pfam" id="PF00232">
    <property type="entry name" value="Glyco_hydro_1"/>
    <property type="match status" value="1"/>
</dbReference>
<dbReference type="FunFam" id="3.20.20.80:FF:000004">
    <property type="entry name" value="Beta-glucosidase 6-phospho-beta-glucosidase"/>
    <property type="match status" value="1"/>
</dbReference>
<evidence type="ECO:0000256" key="4">
    <source>
        <dbReference type="PROSITE-ProRule" id="PRU10055"/>
    </source>
</evidence>
<feature type="active site" description="Nucleophile" evidence="4">
    <location>
        <position position="366"/>
    </location>
</feature>
<dbReference type="PRINTS" id="PR00131">
    <property type="entry name" value="GLHYDRLASE1"/>
</dbReference>
<evidence type="ECO:0000256" key="1">
    <source>
        <dbReference type="ARBA" id="ARBA00010838"/>
    </source>
</evidence>
<evidence type="ECO:0000256" key="3">
    <source>
        <dbReference type="ARBA" id="ARBA00023295"/>
    </source>
</evidence>
<dbReference type="EC" id="3.2.1.86" evidence="6"/>
<keyword evidence="7" id="KW-1185">Reference proteome</keyword>
<dbReference type="GO" id="GO:0005829">
    <property type="term" value="C:cytosol"/>
    <property type="evidence" value="ECO:0007669"/>
    <property type="project" value="TreeGrafter"/>
</dbReference>
<evidence type="ECO:0000256" key="5">
    <source>
        <dbReference type="RuleBase" id="RU003690"/>
    </source>
</evidence>
<evidence type="ECO:0000313" key="7">
    <source>
        <dbReference type="Proteomes" id="UP000003573"/>
    </source>
</evidence>
<dbReference type="eggNOG" id="COG2723">
    <property type="taxonomic scope" value="Bacteria"/>
</dbReference>
<reference evidence="6 7" key="1">
    <citation type="journal article" date="2014" name="Int. J. Syst. Evol. Microbiol.">
        <title>Phylogenomics and the dynamic genome evolution of the genus Streptococcus.</title>
        <authorList>
            <consortium name="The Broad Institute Genome Sequencing Platform"/>
            <person name="Richards V.P."/>
            <person name="Palmer S.R."/>
            <person name="Pavinski Bitar P.D."/>
            <person name="Qin X."/>
            <person name="Weinstock G.M."/>
            <person name="Highlander S.K."/>
            <person name="Town C.D."/>
            <person name="Burne R.A."/>
            <person name="Stanhope M.J."/>
        </authorList>
    </citation>
    <scope>NUCLEOTIDE SEQUENCE [LARGE SCALE GENOMIC DNA]</scope>
    <source>
        <strain evidence="6 7">NCTC 11558</strain>
    </source>
</reference>
<dbReference type="PANTHER" id="PTHR10353:SF139">
    <property type="entry name" value="6-PHOSPHO-BETA-GLUCOSIDASE GMUD"/>
    <property type="match status" value="1"/>
</dbReference>
<dbReference type="OrthoDB" id="9765195at2"/>
<dbReference type="PANTHER" id="PTHR10353">
    <property type="entry name" value="GLYCOSYL HYDROLASE"/>
    <property type="match status" value="1"/>
</dbReference>
<dbReference type="GO" id="GO:0008706">
    <property type="term" value="F:6-phospho-beta-glucosidase activity"/>
    <property type="evidence" value="ECO:0007669"/>
    <property type="project" value="UniProtKB-EC"/>
</dbReference>
<dbReference type="InterPro" id="IPR017853">
    <property type="entry name" value="GH"/>
</dbReference>
<dbReference type="RefSeq" id="WP_003079863.1">
    <property type="nucleotide sequence ID" value="NZ_AEUW02000001.1"/>
</dbReference>
<dbReference type="Proteomes" id="UP000003573">
    <property type="component" value="Unassembled WGS sequence"/>
</dbReference>
<evidence type="ECO:0000313" key="6">
    <source>
        <dbReference type="EMBL" id="EHJ52136.1"/>
    </source>
</evidence>
<dbReference type="GO" id="GO:0016052">
    <property type="term" value="P:carbohydrate catabolic process"/>
    <property type="evidence" value="ECO:0007669"/>
    <property type="project" value="TreeGrafter"/>
</dbReference>
<organism evidence="6 7">
    <name type="scientific">Streptococcus macacae NCTC 11558</name>
    <dbReference type="NCBI Taxonomy" id="764298"/>
    <lineage>
        <taxon>Bacteria</taxon>
        <taxon>Bacillati</taxon>
        <taxon>Bacillota</taxon>
        <taxon>Bacilli</taxon>
        <taxon>Lactobacillales</taxon>
        <taxon>Streptococcaceae</taxon>
        <taxon>Streptococcus</taxon>
    </lineage>
</organism>
<dbReference type="SUPFAM" id="SSF51445">
    <property type="entry name" value="(Trans)glycosidases"/>
    <property type="match status" value="1"/>
</dbReference>
<keyword evidence="3 6" id="KW-0326">Glycosidase</keyword>
<protein>
    <submittedName>
        <fullName evidence="6">6-phospho-beta-glucosidase GmuD</fullName>
        <ecNumber evidence="6">3.2.1.86</ecNumber>
    </submittedName>
</protein>
<dbReference type="Gene3D" id="3.20.20.80">
    <property type="entry name" value="Glycosidases"/>
    <property type="match status" value="1"/>
</dbReference>
<gene>
    <name evidence="6" type="primary">gmuD</name>
    <name evidence="6" type="ORF">STRMA_1300</name>
</gene>
<dbReference type="PROSITE" id="PS00572">
    <property type="entry name" value="GLYCOSYL_HYDROL_F1_1"/>
    <property type="match status" value="1"/>
</dbReference>
<comment type="similarity">
    <text evidence="1 5">Belongs to the glycosyl hydrolase 1 family.</text>
</comment>
<dbReference type="AlphaFoldDB" id="G5JXE4"/>
<comment type="caution">
    <text evidence="6">The sequence shown here is derived from an EMBL/GenBank/DDBJ whole genome shotgun (WGS) entry which is preliminary data.</text>
</comment>
<name>G5JXE4_9STRE</name>
<evidence type="ECO:0000256" key="2">
    <source>
        <dbReference type="ARBA" id="ARBA00022801"/>
    </source>
</evidence>
<sequence length="465" mass="54110">MSKYTFPKTFFWGTASSGPQTEGRFDGDGKGDSIWDYWYAKEPERFFNQVGPDKASYNYKLFKEDVQLMKATGHNSFRTSIQWSRLIPNGVGEVNPEAVTFYNNYIDELITNGIEPFINLYHFDMPMFLQEKGGWLNRETVDAYVTFAKTCFELFGDRVKYWFTHNEPIVPVEGGYLYDFHYPNEKNFKHAVQVGFNETLASALAIKAYHETQDGKIGIILNLTPSYPRDENNPEDVKAAQIADVFFNRSFLDPAIYGTFPKELIAIVKELDIVPKHTKTDLEIIKKNTIDLLGINYYQPRRIKVKENHAEANPQNPMPEDYFDNYDMPGKKMNPYRGWEIYEKGIYDIMINVRDNYGNIPCYISENGMGVEGEERYVNANGQIEDDYRIEFIKDHLRYLHQAIQEGANCLGYHMWTCMDNWSWTNAYKNRYGLIAVDLDKKGKRTIKKSGYFFKTLADKNGFED</sequence>
<dbReference type="InterPro" id="IPR018120">
    <property type="entry name" value="Glyco_hydro_1_AS"/>
</dbReference>